<dbReference type="PROSITE" id="PS50093">
    <property type="entry name" value="PKD"/>
    <property type="match status" value="1"/>
</dbReference>
<organism evidence="3 4">
    <name type="scientific">Dokdonia ponticola</name>
    <dbReference type="NCBI Taxonomy" id="2041041"/>
    <lineage>
        <taxon>Bacteria</taxon>
        <taxon>Pseudomonadati</taxon>
        <taxon>Bacteroidota</taxon>
        <taxon>Flavobacteriia</taxon>
        <taxon>Flavobacteriales</taxon>
        <taxon>Flavobacteriaceae</taxon>
        <taxon>Dokdonia</taxon>
    </lineage>
</organism>
<keyword evidence="1" id="KW-0732">Signal</keyword>
<protein>
    <submittedName>
        <fullName evidence="3">T9SS type A sorting domain-containing protein</fullName>
    </submittedName>
</protein>
<reference evidence="4" key="1">
    <citation type="journal article" date="2019" name="Int. J. Syst. Evol. Microbiol.">
        <title>The Global Catalogue of Microorganisms (GCM) 10K type strain sequencing project: providing services to taxonomists for standard genome sequencing and annotation.</title>
        <authorList>
            <consortium name="The Broad Institute Genomics Platform"/>
            <consortium name="The Broad Institute Genome Sequencing Center for Infectious Disease"/>
            <person name="Wu L."/>
            <person name="Ma J."/>
        </authorList>
    </citation>
    <scope>NUCLEOTIDE SEQUENCE [LARGE SCALE GENOMIC DNA]</scope>
    <source>
        <strain evidence="4">YJ-61-S</strain>
    </source>
</reference>
<dbReference type="InterPro" id="IPR000601">
    <property type="entry name" value="PKD_dom"/>
</dbReference>
<evidence type="ECO:0000313" key="3">
    <source>
        <dbReference type="EMBL" id="MFC4633362.1"/>
    </source>
</evidence>
<dbReference type="Pfam" id="PF18962">
    <property type="entry name" value="Por_Secre_tail"/>
    <property type="match status" value="1"/>
</dbReference>
<gene>
    <name evidence="3" type="ORF">ACFO3O_05565</name>
</gene>
<evidence type="ECO:0000259" key="2">
    <source>
        <dbReference type="PROSITE" id="PS50093"/>
    </source>
</evidence>
<feature type="domain" description="PKD" evidence="2">
    <location>
        <begin position="543"/>
        <end position="579"/>
    </location>
</feature>
<keyword evidence="4" id="KW-1185">Reference proteome</keyword>
<proteinExistence type="predicted"/>
<dbReference type="InterPro" id="IPR035986">
    <property type="entry name" value="PKD_dom_sf"/>
</dbReference>
<dbReference type="InterPro" id="IPR013783">
    <property type="entry name" value="Ig-like_fold"/>
</dbReference>
<dbReference type="InterPro" id="IPR026444">
    <property type="entry name" value="Secre_tail"/>
</dbReference>
<dbReference type="NCBIfam" id="TIGR04183">
    <property type="entry name" value="Por_Secre_tail"/>
    <property type="match status" value="1"/>
</dbReference>
<dbReference type="SUPFAM" id="SSF63829">
    <property type="entry name" value="Calcium-dependent phosphotriesterase"/>
    <property type="match status" value="1"/>
</dbReference>
<evidence type="ECO:0000256" key="1">
    <source>
        <dbReference type="ARBA" id="ARBA00022729"/>
    </source>
</evidence>
<sequence>MFPTRLLIIRLYVLLLLFFSISSISYAQWETLNTGLTDNFAGVVFIGNVGVISSENGIYYTLNGGDNPDDWTRYEITDNEELATLYNTTNFIKCIAKTNINGDNFGINIIGNNPITQRAILMRISFPSLEYTILELDIENSSFNDVDYSKFTNRFYAVGDNSLIIRFGVGDPITEYQIVNANEIGDFKSISFSSLTPNGKIGAVGSYFFFGTIPDFLQKLETPNVTHNTIIHRNNTSMYSLNDTYTRYDYSQSTEVTHYNYGPINGQTIVNKNNRHVIGTDHGIFLSNTEKTLLEWQPSSQTYSINSIWTELNSNDPVYACGNNGLLLRNYSVTSEAKPYVAVDLQGACFISATSDIEIEAIIGSSDNCSWSINGTEVSTSCGNLEYTFDTPGMYEVELSVDYNNLNTTVTGNISILETPEIDKPITIVDEILCLEEPIEIIINNTQEGVFYTLHEETTNALIGQSPEGNGGPVTLISQPINLTGDFYLRSQHVLAPSCQAYFTETFNVIVEQTNADFHVDLINASINENVNYYETAFQTSFYEWDFEGPALIPSSTEANPSNSYTAEGIFSVTLTANSENFCEHSTMLNSPNIYEEPSDEQLCWTYDNQSDNPSWNGNYTPDISHIREISDGYLTGGYYRNEVFGSNHGLSLESDIVQGGYLTKHDYKGTLKWIVYSANPSSGSRPWVTSSVEDHDGNIYLGMEYESFNGGFYDNAGNFISGNDLDNGGAIIKLDARGKLIWHMAIRTFLPTGLEIDTDNNLLIRGHYDIYNDSQHTVYLNNEVVGEVGEIIFPDASLRYCNAIIKTSSDGDIEWDIEIFSTSGTFGTFAQTRRMGIDQFNNYYVQGTYRNHMYIYHKGSEQPTILDYHEYDPGGSNYNHLFKLDTNGALDWVTRSYTIINGDYHNAWANDIITDPDGNTYLTGYNNNNISSFNQTHYVEQADGSLFSSTNAKSMFVNKISSNGFSEWIVGSDISTSSVPASGFKIDIDDDENIYVAGRVNFTQNSDTDITFNSNTEGSITATINNLDLFVNTYRSNGELRELAIFDSVLEERLVGGYKGFFRGNNNNYYWSTNYGFSSEANGRVNHLNESCATILQNTSLSIEEITNLASISISPNPTKNRVLIEADVNNTIQEIEVYNTLGQQVAIKKYPTLKSVSQEISEAPGIYFFKITMGDGNIVLKKVIKIN</sequence>
<evidence type="ECO:0000313" key="4">
    <source>
        <dbReference type="Proteomes" id="UP001596043"/>
    </source>
</evidence>
<dbReference type="EMBL" id="JBHSFV010000002">
    <property type="protein sequence ID" value="MFC4633362.1"/>
    <property type="molecule type" value="Genomic_DNA"/>
</dbReference>
<dbReference type="SUPFAM" id="SSF49299">
    <property type="entry name" value="PKD domain"/>
    <property type="match status" value="1"/>
</dbReference>
<comment type="caution">
    <text evidence="3">The sequence shown here is derived from an EMBL/GenBank/DDBJ whole genome shotgun (WGS) entry which is preliminary data.</text>
</comment>
<dbReference type="Gene3D" id="2.60.40.10">
    <property type="entry name" value="Immunoglobulins"/>
    <property type="match status" value="1"/>
</dbReference>
<dbReference type="Proteomes" id="UP001596043">
    <property type="component" value="Unassembled WGS sequence"/>
</dbReference>
<accession>A0ABV9HT53</accession>
<name>A0ABV9HT53_9FLAO</name>
<dbReference type="CDD" id="cd00146">
    <property type="entry name" value="PKD"/>
    <property type="match status" value="1"/>
</dbReference>